<reference evidence="3" key="2">
    <citation type="submission" date="2015-01" db="EMBL/GenBank/DDBJ databases">
        <title>Evolutionary Origins and Diversification of the Mycorrhizal Mutualists.</title>
        <authorList>
            <consortium name="DOE Joint Genome Institute"/>
            <consortium name="Mycorrhizal Genomics Consortium"/>
            <person name="Kohler A."/>
            <person name="Kuo A."/>
            <person name="Nagy L.G."/>
            <person name="Floudas D."/>
            <person name="Copeland A."/>
            <person name="Barry K.W."/>
            <person name="Cichocki N."/>
            <person name="Veneault-Fourrey C."/>
            <person name="LaButti K."/>
            <person name="Lindquist E.A."/>
            <person name="Lipzen A."/>
            <person name="Lundell T."/>
            <person name="Morin E."/>
            <person name="Murat C."/>
            <person name="Riley R."/>
            <person name="Ohm R."/>
            <person name="Sun H."/>
            <person name="Tunlid A."/>
            <person name="Henrissat B."/>
            <person name="Grigoriev I.V."/>
            <person name="Hibbett D.S."/>
            <person name="Martin F."/>
        </authorList>
    </citation>
    <scope>NUCLEOTIDE SEQUENCE [LARGE SCALE GENOMIC DNA]</scope>
    <source>
        <strain evidence="3">Foug A</strain>
    </source>
</reference>
<reference evidence="2 3" key="1">
    <citation type="submission" date="2014-04" db="EMBL/GenBank/DDBJ databases">
        <authorList>
            <consortium name="DOE Joint Genome Institute"/>
            <person name="Kuo A."/>
            <person name="Kohler A."/>
            <person name="Nagy L.G."/>
            <person name="Floudas D."/>
            <person name="Copeland A."/>
            <person name="Barry K.W."/>
            <person name="Cichocki N."/>
            <person name="Veneault-Fourrey C."/>
            <person name="LaButti K."/>
            <person name="Lindquist E.A."/>
            <person name="Lipzen A."/>
            <person name="Lundell T."/>
            <person name="Morin E."/>
            <person name="Murat C."/>
            <person name="Sun H."/>
            <person name="Tunlid A."/>
            <person name="Henrissat B."/>
            <person name="Grigoriev I.V."/>
            <person name="Hibbett D.S."/>
            <person name="Martin F."/>
            <person name="Nordberg H.P."/>
            <person name="Cantor M.N."/>
            <person name="Hua S.X."/>
        </authorList>
    </citation>
    <scope>NUCLEOTIDE SEQUENCE [LARGE SCALE GENOMIC DNA]</scope>
    <source>
        <strain evidence="2 3">Foug A</strain>
    </source>
</reference>
<keyword evidence="1" id="KW-0472">Membrane</keyword>
<dbReference type="EMBL" id="KN822036">
    <property type="protein sequence ID" value="KIM63209.1"/>
    <property type="molecule type" value="Genomic_DNA"/>
</dbReference>
<dbReference type="Proteomes" id="UP000053989">
    <property type="component" value="Unassembled WGS sequence"/>
</dbReference>
<name>A0A0C3E424_9AGAM</name>
<proteinExistence type="predicted"/>
<sequence>MDLFATPRRSHHLPSLGDKPLVTSLVLFEPSVVFLFSLMSLRRLGGHMAHLIRSPLLPTISRA</sequence>
<protein>
    <submittedName>
        <fullName evidence="2">Uncharacterized protein</fullName>
    </submittedName>
</protein>
<organism evidence="2 3">
    <name type="scientific">Scleroderma citrinum Foug A</name>
    <dbReference type="NCBI Taxonomy" id="1036808"/>
    <lineage>
        <taxon>Eukaryota</taxon>
        <taxon>Fungi</taxon>
        <taxon>Dikarya</taxon>
        <taxon>Basidiomycota</taxon>
        <taxon>Agaricomycotina</taxon>
        <taxon>Agaricomycetes</taxon>
        <taxon>Agaricomycetidae</taxon>
        <taxon>Boletales</taxon>
        <taxon>Sclerodermatineae</taxon>
        <taxon>Sclerodermataceae</taxon>
        <taxon>Scleroderma</taxon>
    </lineage>
</organism>
<keyword evidence="1" id="KW-0812">Transmembrane</keyword>
<keyword evidence="3" id="KW-1185">Reference proteome</keyword>
<evidence type="ECO:0000256" key="1">
    <source>
        <dbReference type="SAM" id="Phobius"/>
    </source>
</evidence>
<keyword evidence="1" id="KW-1133">Transmembrane helix</keyword>
<accession>A0A0C3E424</accession>
<dbReference type="HOGENOM" id="CLU_2887123_0_0_1"/>
<evidence type="ECO:0000313" key="2">
    <source>
        <dbReference type="EMBL" id="KIM63209.1"/>
    </source>
</evidence>
<evidence type="ECO:0000313" key="3">
    <source>
        <dbReference type="Proteomes" id="UP000053989"/>
    </source>
</evidence>
<feature type="transmembrane region" description="Helical" evidence="1">
    <location>
        <begin position="20"/>
        <end position="41"/>
    </location>
</feature>
<gene>
    <name evidence="2" type="ORF">SCLCIDRAFT_1214323</name>
</gene>
<dbReference type="AlphaFoldDB" id="A0A0C3E424"/>
<dbReference type="InParanoid" id="A0A0C3E424"/>